<name>A0A811U8G8_CERCA</name>
<comment type="caution">
    <text evidence="1">The sequence shown here is derived from an EMBL/GenBank/DDBJ whole genome shotgun (WGS) entry which is preliminary data.</text>
</comment>
<organism evidence="1 2">
    <name type="scientific">Ceratitis capitata</name>
    <name type="common">Mediterranean fruit fly</name>
    <name type="synonym">Tephritis capitata</name>
    <dbReference type="NCBI Taxonomy" id="7213"/>
    <lineage>
        <taxon>Eukaryota</taxon>
        <taxon>Metazoa</taxon>
        <taxon>Ecdysozoa</taxon>
        <taxon>Arthropoda</taxon>
        <taxon>Hexapoda</taxon>
        <taxon>Insecta</taxon>
        <taxon>Pterygota</taxon>
        <taxon>Neoptera</taxon>
        <taxon>Endopterygota</taxon>
        <taxon>Diptera</taxon>
        <taxon>Brachycera</taxon>
        <taxon>Muscomorpha</taxon>
        <taxon>Tephritoidea</taxon>
        <taxon>Tephritidae</taxon>
        <taxon>Ceratitis</taxon>
        <taxon>Ceratitis</taxon>
    </lineage>
</organism>
<dbReference type="EMBL" id="CAJHJT010000001">
    <property type="protein sequence ID" value="CAD6995234.1"/>
    <property type="molecule type" value="Genomic_DNA"/>
</dbReference>
<evidence type="ECO:0000313" key="1">
    <source>
        <dbReference type="EMBL" id="CAD6995234.1"/>
    </source>
</evidence>
<gene>
    <name evidence="1" type="ORF">CCAP1982_LOCUS3953</name>
</gene>
<reference evidence="1" key="1">
    <citation type="submission" date="2020-11" db="EMBL/GenBank/DDBJ databases">
        <authorList>
            <person name="Whitehead M."/>
        </authorList>
    </citation>
    <scope>NUCLEOTIDE SEQUENCE</scope>
    <source>
        <strain evidence="1">EGII</strain>
    </source>
</reference>
<protein>
    <submittedName>
        <fullName evidence="1">(Mediterranean fruit fly) hypothetical protein</fullName>
    </submittedName>
</protein>
<dbReference type="AlphaFoldDB" id="A0A811U8G8"/>
<proteinExistence type="predicted"/>
<dbReference type="Proteomes" id="UP000606786">
    <property type="component" value="Unassembled WGS sequence"/>
</dbReference>
<keyword evidence="2" id="KW-1185">Reference proteome</keyword>
<sequence length="140" mass="16561">MNVNNFLPLDWMTTMTMATSNVDGRSQMRIAAIAALQAHFMAARTCKYRWRGEFFPFVREKRWQILQRKDKDNDNNQLKCPKPPLQCKATVKQILLKSLCLQQKQKQQNQQQPVDKRRELYCGWTCSMHVKFEEPTTHAE</sequence>
<accession>A0A811U8G8</accession>
<evidence type="ECO:0000313" key="2">
    <source>
        <dbReference type="Proteomes" id="UP000606786"/>
    </source>
</evidence>
<feature type="non-terminal residue" evidence="1">
    <location>
        <position position="1"/>
    </location>
</feature>